<feature type="compositionally biased region" description="Basic and acidic residues" evidence="1">
    <location>
        <begin position="44"/>
        <end position="53"/>
    </location>
</feature>
<comment type="caution">
    <text evidence="2">The sequence shown here is derived from an EMBL/GenBank/DDBJ whole genome shotgun (WGS) entry which is preliminary data.</text>
</comment>
<name>T0Z9V1_9ZZZZ</name>
<feature type="region of interest" description="Disordered" evidence="1">
    <location>
        <begin position="38"/>
        <end position="65"/>
    </location>
</feature>
<proteinExistence type="predicted"/>
<gene>
    <name evidence="2" type="ORF">B1B_14360</name>
</gene>
<dbReference type="Pfam" id="PF07592">
    <property type="entry name" value="DDE_Tnp_ISAZ013"/>
    <property type="match status" value="1"/>
</dbReference>
<evidence type="ECO:0000256" key="1">
    <source>
        <dbReference type="SAM" id="MobiDB-lite"/>
    </source>
</evidence>
<dbReference type="EMBL" id="AUZY01009505">
    <property type="protein sequence ID" value="EQD41818.1"/>
    <property type="molecule type" value="Genomic_DNA"/>
</dbReference>
<accession>T0Z9V1</accession>
<dbReference type="InterPro" id="IPR011518">
    <property type="entry name" value="Transposase_36"/>
</dbReference>
<reference evidence="2" key="2">
    <citation type="journal article" date="2014" name="ISME J.">
        <title>Microbial stratification in low pH oxic and suboxic macroscopic growths along an acid mine drainage.</title>
        <authorList>
            <person name="Mendez-Garcia C."/>
            <person name="Mesa V."/>
            <person name="Sprenger R.R."/>
            <person name="Richter M."/>
            <person name="Diez M.S."/>
            <person name="Solano J."/>
            <person name="Bargiela R."/>
            <person name="Golyshina O.V."/>
            <person name="Manteca A."/>
            <person name="Ramos J.L."/>
            <person name="Gallego J.R."/>
            <person name="Llorente I."/>
            <person name="Martins Dos Santos V.A."/>
            <person name="Jensen O.N."/>
            <person name="Pelaez A.I."/>
            <person name="Sanchez J."/>
            <person name="Ferrer M."/>
        </authorList>
    </citation>
    <scope>NUCLEOTIDE SEQUENCE</scope>
</reference>
<protein>
    <submittedName>
        <fullName evidence="2">Transposase, Rhodopirellula-type</fullName>
    </submittedName>
</protein>
<organism evidence="2">
    <name type="scientific">mine drainage metagenome</name>
    <dbReference type="NCBI Taxonomy" id="410659"/>
    <lineage>
        <taxon>unclassified sequences</taxon>
        <taxon>metagenomes</taxon>
        <taxon>ecological metagenomes</taxon>
    </lineage>
</organism>
<sequence length="65" mass="7047">MPQGKPEKVRVHDFLIPENGKAIPYGVYDLHRNGGVGQCRGRPRHGELRRADDPAMVAADGSGPV</sequence>
<dbReference type="AlphaFoldDB" id="T0Z9V1"/>
<reference evidence="2" key="1">
    <citation type="submission" date="2013-08" db="EMBL/GenBank/DDBJ databases">
        <authorList>
            <person name="Mendez C."/>
            <person name="Richter M."/>
            <person name="Ferrer M."/>
            <person name="Sanchez J."/>
        </authorList>
    </citation>
    <scope>NUCLEOTIDE SEQUENCE</scope>
</reference>
<feature type="non-terminal residue" evidence="2">
    <location>
        <position position="65"/>
    </location>
</feature>
<evidence type="ECO:0000313" key="2">
    <source>
        <dbReference type="EMBL" id="EQD41818.1"/>
    </source>
</evidence>